<organism evidence="6 7">
    <name type="scientific">Geodermatophilus amargosae</name>
    <dbReference type="NCBI Taxonomy" id="1296565"/>
    <lineage>
        <taxon>Bacteria</taxon>
        <taxon>Bacillati</taxon>
        <taxon>Actinomycetota</taxon>
        <taxon>Actinomycetes</taxon>
        <taxon>Geodermatophilales</taxon>
        <taxon>Geodermatophilaceae</taxon>
        <taxon>Geodermatophilus</taxon>
    </lineage>
</organism>
<evidence type="ECO:0000256" key="2">
    <source>
        <dbReference type="ARBA" id="ARBA00023125"/>
    </source>
</evidence>
<dbReference type="Proteomes" id="UP000199546">
    <property type="component" value="Unassembled WGS sequence"/>
</dbReference>
<dbReference type="SUPFAM" id="SSF46689">
    <property type="entry name" value="Homeodomain-like"/>
    <property type="match status" value="1"/>
</dbReference>
<dbReference type="PRINTS" id="PR00455">
    <property type="entry name" value="HTHTETR"/>
</dbReference>
<evidence type="ECO:0000256" key="4">
    <source>
        <dbReference type="PROSITE-ProRule" id="PRU00335"/>
    </source>
</evidence>
<dbReference type="InterPro" id="IPR001647">
    <property type="entry name" value="HTH_TetR"/>
</dbReference>
<sequence>MSDQYRRAVKKAQTRAHVRDTAQRLFSERGFDAVPIAEVAAAAGVAVQTVFNHFATKEELYWADRTPWVDGPAAAVRERPAGVPALTALREHLVASVGRFVERLGDPTGRCTIADLDRSPALQASERELHHTAEARLRDALVEAWTGPGAEDRVPADPRIAAAVVAATWLAVSRTLVTQPRCPLPAPGKAAGVAAATRALAERLLTRYEAELVVPVLADDTVPALRAV</sequence>
<keyword evidence="1" id="KW-0805">Transcription regulation</keyword>
<dbReference type="Gene3D" id="1.10.357.10">
    <property type="entry name" value="Tetracycline Repressor, domain 2"/>
    <property type="match status" value="1"/>
</dbReference>
<dbReference type="OrthoDB" id="155497at2"/>
<dbReference type="GO" id="GO:0000976">
    <property type="term" value="F:transcription cis-regulatory region binding"/>
    <property type="evidence" value="ECO:0007669"/>
    <property type="project" value="TreeGrafter"/>
</dbReference>
<dbReference type="AlphaFoldDB" id="A0A1I6X5Y5"/>
<evidence type="ECO:0000256" key="3">
    <source>
        <dbReference type="ARBA" id="ARBA00023163"/>
    </source>
</evidence>
<dbReference type="EMBL" id="FPBA01000001">
    <property type="protein sequence ID" value="SFT33633.1"/>
    <property type="molecule type" value="Genomic_DNA"/>
</dbReference>
<dbReference type="PANTHER" id="PTHR30055">
    <property type="entry name" value="HTH-TYPE TRANSCRIPTIONAL REGULATOR RUTR"/>
    <property type="match status" value="1"/>
</dbReference>
<name>A0A1I6X5Y5_9ACTN</name>
<dbReference type="InterPro" id="IPR009057">
    <property type="entry name" value="Homeodomain-like_sf"/>
</dbReference>
<gene>
    <name evidence="6" type="ORF">SAMN05660657_00161</name>
</gene>
<keyword evidence="3" id="KW-0804">Transcription</keyword>
<dbReference type="RefSeq" id="WP_093577552.1">
    <property type="nucleotide sequence ID" value="NZ_FPBA01000001.1"/>
</dbReference>
<proteinExistence type="predicted"/>
<keyword evidence="7" id="KW-1185">Reference proteome</keyword>
<reference evidence="7" key="1">
    <citation type="submission" date="2016-10" db="EMBL/GenBank/DDBJ databases">
        <authorList>
            <person name="Varghese N."/>
            <person name="Submissions S."/>
        </authorList>
    </citation>
    <scope>NUCLEOTIDE SEQUENCE [LARGE SCALE GENOMIC DNA]</scope>
    <source>
        <strain evidence="7">DSM 46136</strain>
    </source>
</reference>
<dbReference type="STRING" id="1296565.SAMN05660657_00161"/>
<feature type="domain" description="HTH tetR-type" evidence="5">
    <location>
        <begin position="12"/>
        <end position="72"/>
    </location>
</feature>
<protein>
    <submittedName>
        <fullName evidence="6">Transcriptional regulator, TetR family</fullName>
    </submittedName>
</protein>
<evidence type="ECO:0000256" key="1">
    <source>
        <dbReference type="ARBA" id="ARBA00023015"/>
    </source>
</evidence>
<dbReference type="InterPro" id="IPR050109">
    <property type="entry name" value="HTH-type_TetR-like_transc_reg"/>
</dbReference>
<keyword evidence="2 4" id="KW-0238">DNA-binding</keyword>
<dbReference type="PROSITE" id="PS50977">
    <property type="entry name" value="HTH_TETR_2"/>
    <property type="match status" value="1"/>
</dbReference>
<dbReference type="GO" id="GO:0003700">
    <property type="term" value="F:DNA-binding transcription factor activity"/>
    <property type="evidence" value="ECO:0007669"/>
    <property type="project" value="TreeGrafter"/>
</dbReference>
<accession>A0A1I6X5Y5</accession>
<evidence type="ECO:0000313" key="7">
    <source>
        <dbReference type="Proteomes" id="UP000199546"/>
    </source>
</evidence>
<evidence type="ECO:0000259" key="5">
    <source>
        <dbReference type="PROSITE" id="PS50977"/>
    </source>
</evidence>
<dbReference type="PANTHER" id="PTHR30055:SF234">
    <property type="entry name" value="HTH-TYPE TRANSCRIPTIONAL REGULATOR BETI"/>
    <property type="match status" value="1"/>
</dbReference>
<dbReference type="Pfam" id="PF00440">
    <property type="entry name" value="TetR_N"/>
    <property type="match status" value="1"/>
</dbReference>
<feature type="DNA-binding region" description="H-T-H motif" evidence="4">
    <location>
        <begin position="35"/>
        <end position="54"/>
    </location>
</feature>
<evidence type="ECO:0000313" key="6">
    <source>
        <dbReference type="EMBL" id="SFT33633.1"/>
    </source>
</evidence>